<dbReference type="InterPro" id="IPR016163">
    <property type="entry name" value="Ald_DH_C"/>
</dbReference>
<evidence type="ECO:0000256" key="2">
    <source>
        <dbReference type="ARBA" id="ARBA00023002"/>
    </source>
</evidence>
<feature type="domain" description="Aldehyde dehydrogenase" evidence="6">
    <location>
        <begin position="28"/>
        <end position="491"/>
    </location>
</feature>
<dbReference type="AlphaFoldDB" id="A0AAJ0C2M5"/>
<dbReference type="InterPro" id="IPR029510">
    <property type="entry name" value="Ald_DH_CS_GLU"/>
</dbReference>
<dbReference type="InterPro" id="IPR016161">
    <property type="entry name" value="Ald_DH/histidinol_DH"/>
</dbReference>
<gene>
    <name evidence="7" type="ORF">QBC33DRAFT_338397</name>
</gene>
<evidence type="ECO:0000256" key="3">
    <source>
        <dbReference type="ARBA" id="ARBA00023027"/>
    </source>
</evidence>
<dbReference type="PROSITE" id="PS00687">
    <property type="entry name" value="ALDEHYDE_DEHYDR_GLU"/>
    <property type="match status" value="1"/>
</dbReference>
<dbReference type="GeneID" id="85306917"/>
<evidence type="ECO:0000256" key="1">
    <source>
        <dbReference type="ARBA" id="ARBA00009986"/>
    </source>
</evidence>
<dbReference type="PANTHER" id="PTHR42986">
    <property type="entry name" value="BENZALDEHYDE DEHYDROGENASE YFMT"/>
    <property type="match status" value="1"/>
</dbReference>
<sequence length="503" mass="53450">MSQPSSQNGVSYPRQPQLVYIDGKYQNSSDGATFPVKNPMTGETIYDCASATVDDYSAAIEKAHTAYQSWSKTGPSKRRQIFLKAADIIETYLNGDAPEILSAEVSATKPWVRLNIHATAGTFRETAGLATHIKGEVIPADRPGTTILVERQAVGVVLAISPWNAPMNLTARAIACPLMCGNTIVLKPSEFSPKSQDLVVRALMEAGLPAGCLNFLPTSREASPSVTEFAVKHPKILRVNFTGGDRVGRIIAGWAATCLKQCVFELGGKAPVIVLEDALIDDAVEAIVFGALSNSGQICMSTERVIVHKSISAAFKASLLEKVRKLRYGNHLTDPDVSLSGLFTPESAARVLDLIKSAVDGGATLLTGDMEITGPNKTILAPHVLEGVKPGMDVYSHETFGPIIILSEFETDEEAIASANDSDFSLCASVFSRDIMRALDVARAVRAGSCHVNGPTVYVEATLPNGGTGGGSGYGRFGGVAGVEAFTERKILTLAKPGMKYAF</sequence>
<name>A0AAJ0C2M5_9PEZI</name>
<feature type="active site" evidence="4">
    <location>
        <position position="265"/>
    </location>
</feature>
<reference evidence="7" key="1">
    <citation type="submission" date="2023-06" db="EMBL/GenBank/DDBJ databases">
        <title>Genome-scale phylogeny and comparative genomics of the fungal order Sordariales.</title>
        <authorList>
            <consortium name="Lawrence Berkeley National Laboratory"/>
            <person name="Hensen N."/>
            <person name="Bonometti L."/>
            <person name="Westerberg I."/>
            <person name="Brannstrom I.O."/>
            <person name="Guillou S."/>
            <person name="Cros-Aarteil S."/>
            <person name="Calhoun S."/>
            <person name="Haridas S."/>
            <person name="Kuo A."/>
            <person name="Mondo S."/>
            <person name="Pangilinan J."/>
            <person name="Riley R."/>
            <person name="Labutti K."/>
            <person name="Andreopoulos B."/>
            <person name="Lipzen A."/>
            <person name="Chen C."/>
            <person name="Yanf M."/>
            <person name="Daum C."/>
            <person name="Ng V."/>
            <person name="Clum A."/>
            <person name="Steindorff A."/>
            <person name="Ohm R."/>
            <person name="Martin F."/>
            <person name="Silar P."/>
            <person name="Natvig D."/>
            <person name="Lalanne C."/>
            <person name="Gautier V."/>
            <person name="Ament-Velasquez S.L."/>
            <person name="Kruys A."/>
            <person name="Hutchinson M.I."/>
            <person name="Powell A.J."/>
            <person name="Barry K."/>
            <person name="Miller A.N."/>
            <person name="Grigoriev I.V."/>
            <person name="Debuchy R."/>
            <person name="Gladieux P."/>
            <person name="Thoren M.H."/>
            <person name="Johannesson H."/>
        </authorList>
    </citation>
    <scope>NUCLEOTIDE SEQUENCE</scope>
    <source>
        <strain evidence="7">8032-3</strain>
    </source>
</reference>
<evidence type="ECO:0000256" key="5">
    <source>
        <dbReference type="RuleBase" id="RU003345"/>
    </source>
</evidence>
<dbReference type="GO" id="GO:0016620">
    <property type="term" value="F:oxidoreductase activity, acting on the aldehyde or oxo group of donors, NAD or NADP as acceptor"/>
    <property type="evidence" value="ECO:0007669"/>
    <property type="project" value="InterPro"/>
</dbReference>
<comment type="caution">
    <text evidence="7">The sequence shown here is derived from an EMBL/GenBank/DDBJ whole genome shotgun (WGS) entry which is preliminary data.</text>
</comment>
<keyword evidence="8" id="KW-1185">Reference proteome</keyword>
<protein>
    <submittedName>
        <fullName evidence="7">Aldehyde/histidinol dehydrogenase</fullName>
    </submittedName>
</protein>
<evidence type="ECO:0000313" key="7">
    <source>
        <dbReference type="EMBL" id="KAK1769028.1"/>
    </source>
</evidence>
<dbReference type="InterPro" id="IPR015590">
    <property type="entry name" value="Aldehyde_DH_dom"/>
</dbReference>
<dbReference type="RefSeq" id="XP_060285241.1">
    <property type="nucleotide sequence ID" value="XM_060423730.1"/>
</dbReference>
<keyword evidence="3" id="KW-0520">NAD</keyword>
<dbReference type="Pfam" id="PF00171">
    <property type="entry name" value="Aldedh"/>
    <property type="match status" value="1"/>
</dbReference>
<dbReference type="PANTHER" id="PTHR42986:SF1">
    <property type="entry name" value="BENZALDEHYDE DEHYDROGENASE YFMT"/>
    <property type="match status" value="1"/>
</dbReference>
<dbReference type="SUPFAM" id="SSF53720">
    <property type="entry name" value="ALDH-like"/>
    <property type="match status" value="1"/>
</dbReference>
<proteinExistence type="inferred from homology"/>
<dbReference type="Gene3D" id="3.40.605.10">
    <property type="entry name" value="Aldehyde Dehydrogenase, Chain A, domain 1"/>
    <property type="match status" value="1"/>
</dbReference>
<organism evidence="7 8">
    <name type="scientific">Phialemonium atrogriseum</name>
    <dbReference type="NCBI Taxonomy" id="1093897"/>
    <lineage>
        <taxon>Eukaryota</taxon>
        <taxon>Fungi</taxon>
        <taxon>Dikarya</taxon>
        <taxon>Ascomycota</taxon>
        <taxon>Pezizomycotina</taxon>
        <taxon>Sordariomycetes</taxon>
        <taxon>Sordariomycetidae</taxon>
        <taxon>Cephalothecales</taxon>
        <taxon>Cephalothecaceae</taxon>
        <taxon>Phialemonium</taxon>
    </lineage>
</organism>
<evidence type="ECO:0000256" key="4">
    <source>
        <dbReference type="PROSITE-ProRule" id="PRU10007"/>
    </source>
</evidence>
<evidence type="ECO:0000259" key="6">
    <source>
        <dbReference type="Pfam" id="PF00171"/>
    </source>
</evidence>
<dbReference type="Proteomes" id="UP001244011">
    <property type="component" value="Unassembled WGS sequence"/>
</dbReference>
<accession>A0AAJ0C2M5</accession>
<dbReference type="Gene3D" id="3.40.309.10">
    <property type="entry name" value="Aldehyde Dehydrogenase, Chain A, domain 2"/>
    <property type="match status" value="1"/>
</dbReference>
<dbReference type="InterPro" id="IPR016162">
    <property type="entry name" value="Ald_DH_N"/>
</dbReference>
<comment type="similarity">
    <text evidence="1 5">Belongs to the aldehyde dehydrogenase family.</text>
</comment>
<evidence type="ECO:0000313" key="8">
    <source>
        <dbReference type="Proteomes" id="UP001244011"/>
    </source>
</evidence>
<keyword evidence="2 5" id="KW-0560">Oxidoreductase</keyword>
<dbReference type="EMBL" id="MU839003">
    <property type="protein sequence ID" value="KAK1769028.1"/>
    <property type="molecule type" value="Genomic_DNA"/>
</dbReference>